<reference evidence="3" key="3">
    <citation type="submission" date="2018-08" db="UniProtKB">
        <authorList>
            <consortium name="EnsemblPlants"/>
        </authorList>
    </citation>
    <scope>IDENTIFICATION</scope>
    <source>
        <strain evidence="3">cv. Bd21</strain>
    </source>
</reference>
<evidence type="ECO:0000259" key="1">
    <source>
        <dbReference type="Pfam" id="PF13966"/>
    </source>
</evidence>
<dbReference type="InParanoid" id="A0A2K2D271"/>
<dbReference type="EMBL" id="CM000882">
    <property type="protein sequence ID" value="PNT68365.1"/>
    <property type="molecule type" value="Genomic_DNA"/>
</dbReference>
<dbReference type="EnsemblPlants" id="PNT68365">
    <property type="protein sequence ID" value="PNT68365"/>
    <property type="gene ID" value="BRADI_3g39495v3"/>
</dbReference>
<evidence type="ECO:0000313" key="4">
    <source>
        <dbReference type="Proteomes" id="UP000008810"/>
    </source>
</evidence>
<dbReference type="OrthoDB" id="693425at2759"/>
<dbReference type="PANTHER" id="PTHR33116">
    <property type="entry name" value="REVERSE TRANSCRIPTASE ZINC-BINDING DOMAIN-CONTAINING PROTEIN-RELATED-RELATED"/>
    <property type="match status" value="1"/>
</dbReference>
<evidence type="ECO:0000313" key="2">
    <source>
        <dbReference type="EMBL" id="PNT68365.1"/>
    </source>
</evidence>
<dbReference type="Proteomes" id="UP000008810">
    <property type="component" value="Chromosome 3"/>
</dbReference>
<organism evidence="2">
    <name type="scientific">Brachypodium distachyon</name>
    <name type="common">Purple false brome</name>
    <name type="synonym">Trachynia distachya</name>
    <dbReference type="NCBI Taxonomy" id="15368"/>
    <lineage>
        <taxon>Eukaryota</taxon>
        <taxon>Viridiplantae</taxon>
        <taxon>Streptophyta</taxon>
        <taxon>Embryophyta</taxon>
        <taxon>Tracheophyta</taxon>
        <taxon>Spermatophyta</taxon>
        <taxon>Magnoliopsida</taxon>
        <taxon>Liliopsida</taxon>
        <taxon>Poales</taxon>
        <taxon>Poaceae</taxon>
        <taxon>BOP clade</taxon>
        <taxon>Pooideae</taxon>
        <taxon>Stipodae</taxon>
        <taxon>Brachypodieae</taxon>
        <taxon>Brachypodium</taxon>
    </lineage>
</organism>
<dbReference type="InterPro" id="IPR026960">
    <property type="entry name" value="RVT-Znf"/>
</dbReference>
<evidence type="ECO:0000313" key="3">
    <source>
        <dbReference type="EnsemblPlants" id="PNT68365"/>
    </source>
</evidence>
<dbReference type="Gramene" id="PNT68365">
    <property type="protein sequence ID" value="PNT68365"/>
    <property type="gene ID" value="BRADI_3g39495v3"/>
</dbReference>
<dbReference type="AlphaFoldDB" id="A0A2K2D271"/>
<protein>
    <recommendedName>
        <fullName evidence="1">Reverse transcriptase zinc-binding domain-containing protein</fullName>
    </recommendedName>
</protein>
<sequence length="296" mass="34310">MPTFQLIVLNHPKRLTKLIDKFRRSFLWTGLENCSGGRCLVKWSMETTPELFKHSRKKEILVADALEDSQWISNLKTNPSYAVLQQFVWLYQKLQHIELNPHSDDSVTWKMSASGTFSASFAYHIQFAGSIHSPLENVVWKPQIPMKCKFFNWVALHGKCLTTENLAKRGWPHNLICSLCRTSNETADHLLLHCSFSAEFWRRILINFNLPPPSVLVPDCSLLSWRLASLDAIPNPAREKWNILQMLHSWFTWKERNNRVFNAKACSIDDLLQSLSEELHLWRSAGLKATKWVDPP</sequence>
<keyword evidence="4" id="KW-1185">Reference proteome</keyword>
<dbReference type="Pfam" id="PF13966">
    <property type="entry name" value="zf-RVT"/>
    <property type="match status" value="1"/>
</dbReference>
<proteinExistence type="predicted"/>
<dbReference type="PANTHER" id="PTHR33116:SF78">
    <property type="entry name" value="OS12G0587133 PROTEIN"/>
    <property type="match status" value="1"/>
</dbReference>
<accession>A0A2K2D271</accession>
<feature type="domain" description="Reverse transcriptase zinc-binding" evidence="1">
    <location>
        <begin position="117"/>
        <end position="201"/>
    </location>
</feature>
<reference evidence="2 3" key="1">
    <citation type="journal article" date="2010" name="Nature">
        <title>Genome sequencing and analysis of the model grass Brachypodium distachyon.</title>
        <authorList>
            <consortium name="International Brachypodium Initiative"/>
        </authorList>
    </citation>
    <scope>NUCLEOTIDE SEQUENCE [LARGE SCALE GENOMIC DNA]</scope>
    <source>
        <strain evidence="2 3">Bd21</strain>
    </source>
</reference>
<reference evidence="2" key="2">
    <citation type="submission" date="2017-06" db="EMBL/GenBank/DDBJ databases">
        <title>WGS assembly of Brachypodium distachyon.</title>
        <authorList>
            <consortium name="The International Brachypodium Initiative"/>
            <person name="Lucas S."/>
            <person name="Harmon-Smith M."/>
            <person name="Lail K."/>
            <person name="Tice H."/>
            <person name="Grimwood J."/>
            <person name="Bruce D."/>
            <person name="Barry K."/>
            <person name="Shu S."/>
            <person name="Lindquist E."/>
            <person name="Wang M."/>
            <person name="Pitluck S."/>
            <person name="Vogel J.P."/>
            <person name="Garvin D.F."/>
            <person name="Mockler T.C."/>
            <person name="Schmutz J."/>
            <person name="Rokhsar D."/>
            <person name="Bevan M.W."/>
        </authorList>
    </citation>
    <scope>NUCLEOTIDE SEQUENCE</scope>
    <source>
        <strain evidence="2">Bd21</strain>
    </source>
</reference>
<name>A0A2K2D271_BRADI</name>
<gene>
    <name evidence="2" type="ORF">BRADI_3g39495v3</name>
</gene>